<accession>A0A212AYR5</accession>
<sequence length="64" mass="6962">MVAHRLMELTATEATYQPALGDGTVQRKLDRPRLGQVGWRLSLSIQGGAEILLPGPSSLSPRTY</sequence>
<dbReference type="RefSeq" id="WP_035743016.1">
    <property type="nucleotide sequence ID" value="NZ_CALUEG010000008.1"/>
</dbReference>
<comment type="caution">
    <text evidence="2">The sequence shown here is derived from an EMBL/GenBank/DDBJ whole genome shotgun (WGS) entry which is preliminary data.</text>
</comment>
<organism evidence="2 3">
    <name type="scientific">Haematobacter missouriensis</name>
    <dbReference type="NCBI Taxonomy" id="366616"/>
    <lineage>
        <taxon>Bacteria</taxon>
        <taxon>Pseudomonadati</taxon>
        <taxon>Pseudomonadota</taxon>
        <taxon>Alphaproteobacteria</taxon>
        <taxon>Rhodobacterales</taxon>
        <taxon>Paracoccaceae</taxon>
        <taxon>Haematobacter</taxon>
    </lineage>
</organism>
<dbReference type="AlphaFoldDB" id="A0A212AYR5"/>
<proteinExistence type="predicted"/>
<gene>
    <name evidence="2" type="ORF">CDV52_01230</name>
    <name evidence="1" type="ORF">CDV53_00855</name>
</gene>
<dbReference type="EMBL" id="NIPV01000003">
    <property type="protein sequence ID" value="OWJ79850.1"/>
    <property type="molecule type" value="Genomic_DNA"/>
</dbReference>
<reference evidence="3" key="2">
    <citation type="submission" date="2016-11" db="EMBL/GenBank/DDBJ databases">
        <title>Comparison of Traditional DNA-DNA Hybridization with In Silico Genomic Analysis.</title>
        <authorList>
            <person name="Nicholson A.C."/>
            <person name="Humrighouse B.W."/>
            <person name="Graziano J."/>
            <person name="Lasker B."/>
            <person name="Whitney A.M."/>
            <person name="Mcquiston J.R."/>
            <person name="Bell M."/>
        </authorList>
    </citation>
    <scope>NUCLEOTIDE SEQUENCE [LARGE SCALE GENOMIC DNA]</scope>
    <source>
        <strain evidence="3">H2381</strain>
    </source>
</reference>
<name>A0A212AYR5_9RHOB</name>
<evidence type="ECO:0000313" key="3">
    <source>
        <dbReference type="Proteomes" id="UP000196640"/>
    </source>
</evidence>
<protein>
    <submittedName>
        <fullName evidence="2">Uncharacterized protein</fullName>
    </submittedName>
</protein>
<dbReference type="Proteomes" id="UP000196640">
    <property type="component" value="Unassembled WGS sequence"/>
</dbReference>
<dbReference type="Proteomes" id="UP000214673">
    <property type="component" value="Unassembled WGS sequence"/>
</dbReference>
<keyword evidence="4" id="KW-1185">Reference proteome</keyword>
<evidence type="ECO:0000313" key="4">
    <source>
        <dbReference type="Proteomes" id="UP000214673"/>
    </source>
</evidence>
<evidence type="ECO:0000313" key="2">
    <source>
        <dbReference type="EMBL" id="OWJ86604.1"/>
    </source>
</evidence>
<reference evidence="2 4" key="1">
    <citation type="submission" date="2016-11" db="EMBL/GenBank/DDBJ databases">
        <title>Comparison of Traditional DNA-DNA Hybridization with In Silico Genomic Analysis.</title>
        <authorList>
            <person name="Nicholson A.C."/>
            <person name="Sammons S."/>
            <person name="Humrighouse B.W."/>
            <person name="Graziano J."/>
            <person name="Lasker B."/>
            <person name="Whitney A.M."/>
            <person name="Mcquiston J.R."/>
        </authorList>
    </citation>
    <scope>NUCLEOTIDE SEQUENCE [LARGE SCALE GENOMIC DNA]</scope>
    <source>
        <strain evidence="1 4">H1892</strain>
        <strain evidence="2">H2381</strain>
    </source>
</reference>
<dbReference type="EMBL" id="NIPX01000001">
    <property type="protein sequence ID" value="OWJ86604.1"/>
    <property type="molecule type" value="Genomic_DNA"/>
</dbReference>
<evidence type="ECO:0000313" key="1">
    <source>
        <dbReference type="EMBL" id="OWJ79850.1"/>
    </source>
</evidence>